<organism evidence="2 3">
    <name type="scientific">Paramuribaculum intestinale</name>
    <dbReference type="NCBI Taxonomy" id="2094151"/>
    <lineage>
        <taxon>Bacteria</taxon>
        <taxon>Pseudomonadati</taxon>
        <taxon>Bacteroidota</taxon>
        <taxon>Bacteroidia</taxon>
        <taxon>Bacteroidales</taxon>
        <taxon>Muribaculaceae</taxon>
        <taxon>Paramuribaculum</taxon>
    </lineage>
</organism>
<proteinExistence type="predicted"/>
<evidence type="ECO:0000313" key="2">
    <source>
        <dbReference type="EMBL" id="PWB07855.1"/>
    </source>
</evidence>
<reference evidence="3" key="1">
    <citation type="submission" date="2018-02" db="EMBL/GenBank/DDBJ databases">
        <authorList>
            <person name="Clavel T."/>
            <person name="Strowig T."/>
        </authorList>
    </citation>
    <scope>NUCLEOTIDE SEQUENCE [LARGE SCALE GENOMIC DNA]</scope>
    <source>
        <strain evidence="3">DSM 100764</strain>
    </source>
</reference>
<comment type="caution">
    <text evidence="2">The sequence shown here is derived from an EMBL/GenBank/DDBJ whole genome shotgun (WGS) entry which is preliminary data.</text>
</comment>
<keyword evidence="3" id="KW-1185">Reference proteome</keyword>
<feature type="transmembrane region" description="Helical" evidence="1">
    <location>
        <begin position="53"/>
        <end position="73"/>
    </location>
</feature>
<keyword evidence="1" id="KW-0812">Transmembrane</keyword>
<evidence type="ECO:0000256" key="1">
    <source>
        <dbReference type="SAM" id="Phobius"/>
    </source>
</evidence>
<gene>
    <name evidence="2" type="ORF">C5O25_05695</name>
</gene>
<dbReference type="AlphaFoldDB" id="A0A2V1IT06"/>
<dbReference type="Proteomes" id="UP000244925">
    <property type="component" value="Unassembled WGS sequence"/>
</dbReference>
<name>A0A2V1IT06_9BACT</name>
<dbReference type="EMBL" id="PUBV01000009">
    <property type="protein sequence ID" value="PWB07855.1"/>
    <property type="molecule type" value="Genomic_DNA"/>
</dbReference>
<sequence>IFRLLFPTGRNRSLKSLLAQAKYFLTAISAALGIAGASSALHSLARDFFQGKLPFVFVKIVNILFITKFQHYIPSKSLRRFTALSFKIGRSLQK</sequence>
<accession>A0A2V1IT06</accession>
<feature type="non-terminal residue" evidence="2">
    <location>
        <position position="1"/>
    </location>
</feature>
<protein>
    <submittedName>
        <fullName evidence="2">Uncharacterized protein</fullName>
    </submittedName>
</protein>
<keyword evidence="1" id="KW-0472">Membrane</keyword>
<evidence type="ECO:0000313" key="3">
    <source>
        <dbReference type="Proteomes" id="UP000244925"/>
    </source>
</evidence>
<keyword evidence="1" id="KW-1133">Transmembrane helix</keyword>
<feature type="transmembrane region" description="Helical" evidence="1">
    <location>
        <begin position="21"/>
        <end position="41"/>
    </location>
</feature>